<organism evidence="1">
    <name type="scientific">Rhizophora mucronata</name>
    <name type="common">Asiatic mangrove</name>
    <dbReference type="NCBI Taxonomy" id="61149"/>
    <lineage>
        <taxon>Eukaryota</taxon>
        <taxon>Viridiplantae</taxon>
        <taxon>Streptophyta</taxon>
        <taxon>Embryophyta</taxon>
        <taxon>Tracheophyta</taxon>
        <taxon>Spermatophyta</taxon>
        <taxon>Magnoliopsida</taxon>
        <taxon>eudicotyledons</taxon>
        <taxon>Gunneridae</taxon>
        <taxon>Pentapetalae</taxon>
        <taxon>rosids</taxon>
        <taxon>fabids</taxon>
        <taxon>Malpighiales</taxon>
        <taxon>Rhizophoraceae</taxon>
        <taxon>Rhizophora</taxon>
    </lineage>
</organism>
<reference evidence="1" key="1">
    <citation type="submission" date="2018-02" db="EMBL/GenBank/DDBJ databases">
        <title>Rhizophora mucronata_Transcriptome.</title>
        <authorList>
            <person name="Meera S.P."/>
            <person name="Sreeshan A."/>
            <person name="Augustine A."/>
        </authorList>
    </citation>
    <scope>NUCLEOTIDE SEQUENCE</scope>
    <source>
        <tissue evidence="1">Leaf</tissue>
    </source>
</reference>
<proteinExistence type="predicted"/>
<name>A0A2P2P3M6_RHIMU</name>
<evidence type="ECO:0000313" key="1">
    <source>
        <dbReference type="EMBL" id="MBX49231.1"/>
    </source>
</evidence>
<sequence>MGSLGKRDFDSCFLQTLPQIVV</sequence>
<dbReference type="EMBL" id="GGEC01068747">
    <property type="protein sequence ID" value="MBX49231.1"/>
    <property type="molecule type" value="Transcribed_RNA"/>
</dbReference>
<accession>A0A2P2P3M6</accession>
<dbReference type="AlphaFoldDB" id="A0A2P2P3M6"/>
<protein>
    <submittedName>
        <fullName evidence="1">Uncharacterized protein</fullName>
    </submittedName>
</protein>